<proteinExistence type="predicted"/>
<protein>
    <submittedName>
        <fullName evidence="1">Uncharacterized protein</fullName>
    </submittedName>
</protein>
<dbReference type="Proteomes" id="UP000239549">
    <property type="component" value="Unassembled WGS sequence"/>
</dbReference>
<dbReference type="Gene3D" id="2.60.40.10">
    <property type="entry name" value="Immunoglobulins"/>
    <property type="match status" value="1"/>
</dbReference>
<comment type="caution">
    <text evidence="1">The sequence shown here is derived from an EMBL/GenBank/DDBJ whole genome shotgun (WGS) entry which is preliminary data.</text>
</comment>
<reference evidence="2" key="1">
    <citation type="submission" date="2018-02" db="EMBL/GenBank/DDBJ databases">
        <title>Genome sequence of Desulfocucumis palustris strain NAW-5.</title>
        <authorList>
            <person name="Watanabe M."/>
            <person name="Kojima H."/>
            <person name="Fukui M."/>
        </authorList>
    </citation>
    <scope>NUCLEOTIDE SEQUENCE [LARGE SCALE GENOMIC DNA]</scope>
    <source>
        <strain evidence="2">NAW-5</strain>
    </source>
</reference>
<evidence type="ECO:0000313" key="2">
    <source>
        <dbReference type="Proteomes" id="UP000239549"/>
    </source>
</evidence>
<organism evidence="1 2">
    <name type="scientific">Desulfocucumis palustris</name>
    <dbReference type="NCBI Taxonomy" id="1898651"/>
    <lineage>
        <taxon>Bacteria</taxon>
        <taxon>Bacillati</taxon>
        <taxon>Bacillota</taxon>
        <taxon>Clostridia</taxon>
        <taxon>Eubacteriales</taxon>
        <taxon>Desulfocucumaceae</taxon>
        <taxon>Desulfocucumis</taxon>
    </lineage>
</organism>
<sequence>MIEIETKAVRGSTVTMYKDKTFVIESVAQGDSLVTTNNDQEQAVDATGKAIFKILPNELKYGKNKIHFKVKSPVGLSKNYFYTLEKPKLPVTLQVNVADNVINNERVKIFSIVTDPLNKINIDGLVSNYHTRTGKENLNVRSYKILQLAEKESTDFPDEFQTPVNIRVVNVDGQEASELVNVSISSVTDLTVAQPEETESGFVYLTGQAPPGADICVEDSSVAADDTGNFRIRAPLPEFGPNTLIVCAGRPGEKESSQIITVNRLMPKLALTVDQVSGEQELTIKGTTTAGANVYVNGTPAVVDNDKYTWFFTYPPGISQKYTFTVTAEKEGYRTSEETLTMDQKPVFRDAA</sequence>
<keyword evidence="2" id="KW-1185">Reference proteome</keyword>
<gene>
    <name evidence="1" type="ORF">DCCM_3922</name>
</gene>
<dbReference type="EMBL" id="BFAV01000150">
    <property type="protein sequence ID" value="GBF34802.1"/>
    <property type="molecule type" value="Genomic_DNA"/>
</dbReference>
<accession>A0A2L2XFA1</accession>
<evidence type="ECO:0000313" key="1">
    <source>
        <dbReference type="EMBL" id="GBF34802.1"/>
    </source>
</evidence>
<dbReference type="AlphaFoldDB" id="A0A2L2XFA1"/>
<name>A0A2L2XFA1_9FIRM</name>
<dbReference type="InterPro" id="IPR013783">
    <property type="entry name" value="Ig-like_fold"/>
</dbReference>